<feature type="compositionally biased region" description="Acidic residues" evidence="1">
    <location>
        <begin position="127"/>
        <end position="142"/>
    </location>
</feature>
<reference evidence="2" key="1">
    <citation type="submission" date="2014-11" db="EMBL/GenBank/DDBJ databases">
        <authorList>
            <person name="Otto D Thomas"/>
            <person name="Naeem Raeece"/>
        </authorList>
    </citation>
    <scope>NUCLEOTIDE SEQUENCE</scope>
</reference>
<accession>A0A0G4IAG0</accession>
<evidence type="ECO:0000256" key="1">
    <source>
        <dbReference type="SAM" id="MobiDB-lite"/>
    </source>
</evidence>
<name>A0A0G4IAG0_9ALVE</name>
<gene>
    <name evidence="2" type="ORF">Cvel_12539</name>
</gene>
<organism evidence="2">
    <name type="scientific">Chromera velia CCMP2878</name>
    <dbReference type="NCBI Taxonomy" id="1169474"/>
    <lineage>
        <taxon>Eukaryota</taxon>
        <taxon>Sar</taxon>
        <taxon>Alveolata</taxon>
        <taxon>Colpodellida</taxon>
        <taxon>Chromeraceae</taxon>
        <taxon>Chromera</taxon>
    </lineage>
</organism>
<evidence type="ECO:0000313" key="2">
    <source>
        <dbReference type="EMBL" id="CEM54140.1"/>
    </source>
</evidence>
<protein>
    <submittedName>
        <fullName evidence="2">Uncharacterized protein</fullName>
    </submittedName>
</protein>
<sequence length="232" mass="25252">MRPRDVPFANWIQDVEKLMIELGQVPLPERKLDGTFETDASCPSGEKGKVVYYDITASPPIITKIYMTLKDNCGSEMLAVELDRNIADRTLFWQALRTIFAKYFTSTFLDQGRRGNKEGSSRVGTGDGEEEGVEDTEVAEEGMDGAAAGTEEEGTGASAAMPASTPLPLLTVEEETQGIANRGVANLSSRARTSGPRTTVSKPASLSFLLWFLTSFSSPAPFFQFCLLWSCA</sequence>
<dbReference type="PhylomeDB" id="A0A0G4IAG0"/>
<feature type="region of interest" description="Disordered" evidence="1">
    <location>
        <begin position="112"/>
        <end position="142"/>
    </location>
</feature>
<dbReference type="EMBL" id="CDMZ01005759">
    <property type="protein sequence ID" value="CEM54140.1"/>
    <property type="molecule type" value="Genomic_DNA"/>
</dbReference>
<proteinExistence type="predicted"/>
<dbReference type="VEuPathDB" id="CryptoDB:Cvel_12539"/>
<dbReference type="AlphaFoldDB" id="A0A0G4IAG0"/>